<organism evidence="3">
    <name type="scientific">Thermocrispum agreste</name>
    <dbReference type="NCBI Taxonomy" id="37925"/>
    <lineage>
        <taxon>Bacteria</taxon>
        <taxon>Bacillati</taxon>
        <taxon>Actinomycetota</taxon>
        <taxon>Actinomycetes</taxon>
        <taxon>Pseudonocardiales</taxon>
        <taxon>Pseudonocardiaceae</taxon>
        <taxon>Thermocrispum</taxon>
    </lineage>
</organism>
<gene>
    <name evidence="3" type="ORF">DIU77_02060</name>
</gene>
<feature type="coiled-coil region" evidence="1">
    <location>
        <begin position="227"/>
        <end position="254"/>
    </location>
</feature>
<reference evidence="3" key="1">
    <citation type="submission" date="2018-05" db="EMBL/GenBank/DDBJ databases">
        <authorList>
            <person name="Lanie J.A."/>
            <person name="Ng W.-L."/>
            <person name="Kazmierczak K.M."/>
            <person name="Andrzejewski T.M."/>
            <person name="Davidsen T.M."/>
            <person name="Wayne K.J."/>
            <person name="Tettelin H."/>
            <person name="Glass J.I."/>
            <person name="Rusch D."/>
            <person name="Podicherti R."/>
            <person name="Tsui H.-C.T."/>
            <person name="Winkler M.E."/>
        </authorList>
    </citation>
    <scope>NUCLEOTIDE SEQUENCE</scope>
    <source>
        <strain evidence="3">ZC4RG45</strain>
    </source>
</reference>
<sequence>MADDKATEQQSTSAPAPSEVLHGHVSIAHAAPPVPHAEAEPQRWGRVDEDGTVFVRTPDGERAVGVWQAGSPEEGPKHSARRFDDLRTEVELLETRLASGSGNPRQALQSAVHLRDGLDEAAVVGDIEALRARLNQVIAHAEQAIDRVKQEREAARQAAIERKQALVAEAEDIAANSTQWKAAGDRLRDMLEEWKTIKGVDRKTDDELWRRFAKARDAFNRRRGSHFAELDRQRAAAKKRKEELIAEAEQLADSTDWGPTAARFRELMAEWKAAGRAPKDTDDKLWQRFRAAQDTFFSRRAEVFSERDAEFAENAKRKEALLAEAEKIDPSANLEAAKAQLRRIQDQWDEIGKVPRNRVRELDGRLKAIQDKVRAAEEARWRRTDPEAQARAEQFRERVQQFEEQAAKARAAGDTRRAEEAEQQAAQWREWLATAERALADR</sequence>
<feature type="compositionally biased region" description="Basic and acidic residues" evidence="2">
    <location>
        <begin position="37"/>
        <end position="49"/>
    </location>
</feature>
<dbReference type="InterPro" id="IPR007139">
    <property type="entry name" value="DUF349"/>
</dbReference>
<keyword evidence="1" id="KW-0175">Coiled coil</keyword>
<feature type="region of interest" description="Disordered" evidence="2">
    <location>
        <begin position="380"/>
        <end position="424"/>
    </location>
</feature>
<comment type="caution">
    <text evidence="3">The sequence shown here is derived from an EMBL/GenBank/DDBJ whole genome shotgun (WGS) entry which is preliminary data.</text>
</comment>
<name>A0A2W4JTI1_9PSEU</name>
<dbReference type="EMBL" id="QGUI01000043">
    <property type="protein sequence ID" value="PZN01006.1"/>
    <property type="molecule type" value="Genomic_DNA"/>
</dbReference>
<accession>A0A2W4JTI1</accession>
<dbReference type="AlphaFoldDB" id="A0A2W4JTI1"/>
<feature type="compositionally biased region" description="Basic and acidic residues" evidence="2">
    <location>
        <begin position="380"/>
        <end position="420"/>
    </location>
</feature>
<dbReference type="Pfam" id="PF03993">
    <property type="entry name" value="DUF349"/>
    <property type="match status" value="3"/>
</dbReference>
<evidence type="ECO:0000313" key="3">
    <source>
        <dbReference type="EMBL" id="PZN01006.1"/>
    </source>
</evidence>
<evidence type="ECO:0000256" key="2">
    <source>
        <dbReference type="SAM" id="MobiDB-lite"/>
    </source>
</evidence>
<dbReference type="STRING" id="1111738.GCA_000427905_00768"/>
<proteinExistence type="predicted"/>
<protein>
    <submittedName>
        <fullName evidence="3">DUF349 domain-containing protein</fullName>
    </submittedName>
</protein>
<evidence type="ECO:0000256" key="1">
    <source>
        <dbReference type="SAM" id="Coils"/>
    </source>
</evidence>
<feature type="region of interest" description="Disordered" evidence="2">
    <location>
        <begin position="1"/>
        <end position="49"/>
    </location>
</feature>
<feature type="coiled-coil region" evidence="1">
    <location>
        <begin position="127"/>
        <end position="161"/>
    </location>
</feature>